<dbReference type="GO" id="GO:0005634">
    <property type="term" value="C:nucleus"/>
    <property type="evidence" value="ECO:0007669"/>
    <property type="project" value="UniProtKB-SubCell"/>
</dbReference>
<evidence type="ECO:0000256" key="8">
    <source>
        <dbReference type="ARBA" id="ARBA00023242"/>
    </source>
</evidence>
<comment type="similarity">
    <text evidence="2">Belongs to the type-1 OGG1 family.</text>
</comment>
<gene>
    <name evidence="14" type="ORF">BDV98DRAFT_496809</name>
</gene>
<dbReference type="InterPro" id="IPR012904">
    <property type="entry name" value="OGG_N"/>
</dbReference>
<evidence type="ECO:0000256" key="3">
    <source>
        <dbReference type="ARBA" id="ARBA00012720"/>
    </source>
</evidence>
<dbReference type="SMART" id="SM00478">
    <property type="entry name" value="ENDO3c"/>
    <property type="match status" value="1"/>
</dbReference>
<dbReference type="GO" id="GO:0140078">
    <property type="term" value="F:class I DNA-(apurinic or apyrimidinic site) endonuclease activity"/>
    <property type="evidence" value="ECO:0007669"/>
    <property type="project" value="UniProtKB-EC"/>
</dbReference>
<organism evidence="14 15">
    <name type="scientific">Pterulicium gracile</name>
    <dbReference type="NCBI Taxonomy" id="1884261"/>
    <lineage>
        <taxon>Eukaryota</taxon>
        <taxon>Fungi</taxon>
        <taxon>Dikarya</taxon>
        <taxon>Basidiomycota</taxon>
        <taxon>Agaricomycotina</taxon>
        <taxon>Agaricomycetes</taxon>
        <taxon>Agaricomycetidae</taxon>
        <taxon>Agaricales</taxon>
        <taxon>Pleurotineae</taxon>
        <taxon>Pterulaceae</taxon>
        <taxon>Pterulicium</taxon>
    </lineage>
</organism>
<dbReference type="GO" id="GO:0034039">
    <property type="term" value="F:8-oxo-7,8-dihydroguanine DNA N-glycosylase activity"/>
    <property type="evidence" value="ECO:0007669"/>
    <property type="project" value="TreeGrafter"/>
</dbReference>
<reference evidence="14 15" key="1">
    <citation type="journal article" date="2019" name="Nat. Ecol. Evol.">
        <title>Megaphylogeny resolves global patterns of mushroom evolution.</title>
        <authorList>
            <person name="Varga T."/>
            <person name="Krizsan K."/>
            <person name="Foldi C."/>
            <person name="Dima B."/>
            <person name="Sanchez-Garcia M."/>
            <person name="Sanchez-Ramirez S."/>
            <person name="Szollosi G.J."/>
            <person name="Szarkandi J.G."/>
            <person name="Papp V."/>
            <person name="Albert L."/>
            <person name="Andreopoulos W."/>
            <person name="Angelini C."/>
            <person name="Antonin V."/>
            <person name="Barry K.W."/>
            <person name="Bougher N.L."/>
            <person name="Buchanan P."/>
            <person name="Buyck B."/>
            <person name="Bense V."/>
            <person name="Catcheside P."/>
            <person name="Chovatia M."/>
            <person name="Cooper J."/>
            <person name="Damon W."/>
            <person name="Desjardin D."/>
            <person name="Finy P."/>
            <person name="Geml J."/>
            <person name="Haridas S."/>
            <person name="Hughes K."/>
            <person name="Justo A."/>
            <person name="Karasinski D."/>
            <person name="Kautmanova I."/>
            <person name="Kiss B."/>
            <person name="Kocsube S."/>
            <person name="Kotiranta H."/>
            <person name="LaButti K.M."/>
            <person name="Lechner B.E."/>
            <person name="Liimatainen K."/>
            <person name="Lipzen A."/>
            <person name="Lukacs Z."/>
            <person name="Mihaltcheva S."/>
            <person name="Morgado L.N."/>
            <person name="Niskanen T."/>
            <person name="Noordeloos M.E."/>
            <person name="Ohm R.A."/>
            <person name="Ortiz-Santana B."/>
            <person name="Ovrebo C."/>
            <person name="Racz N."/>
            <person name="Riley R."/>
            <person name="Savchenko A."/>
            <person name="Shiryaev A."/>
            <person name="Soop K."/>
            <person name="Spirin V."/>
            <person name="Szebenyi C."/>
            <person name="Tomsovsky M."/>
            <person name="Tulloss R.E."/>
            <person name="Uehling J."/>
            <person name="Grigoriev I.V."/>
            <person name="Vagvolgyi C."/>
            <person name="Papp T."/>
            <person name="Martin F.M."/>
            <person name="Miettinen O."/>
            <person name="Hibbett D.S."/>
            <person name="Nagy L.G."/>
        </authorList>
    </citation>
    <scope>NUCLEOTIDE SEQUENCE [LARGE SCALE GENOMIC DNA]</scope>
    <source>
        <strain evidence="14 15">CBS 309.79</strain>
    </source>
</reference>
<keyword evidence="9" id="KW-0511">Multifunctional enzyme</keyword>
<dbReference type="SUPFAM" id="SSF48150">
    <property type="entry name" value="DNA-glycosylase"/>
    <property type="match status" value="1"/>
</dbReference>
<evidence type="ECO:0000256" key="12">
    <source>
        <dbReference type="SAM" id="MobiDB-lite"/>
    </source>
</evidence>
<protein>
    <recommendedName>
        <fullName evidence="3">DNA-(apurinic or apyrimidinic site) lyase</fullName>
        <ecNumber evidence="3">4.2.99.18</ecNumber>
    </recommendedName>
</protein>
<evidence type="ECO:0000313" key="14">
    <source>
        <dbReference type="EMBL" id="TFL07553.1"/>
    </source>
</evidence>
<feature type="compositionally biased region" description="Basic and acidic residues" evidence="12">
    <location>
        <begin position="360"/>
        <end position="369"/>
    </location>
</feature>
<dbReference type="Pfam" id="PF00730">
    <property type="entry name" value="HhH-GPD"/>
    <property type="match status" value="1"/>
</dbReference>
<keyword evidence="4" id="KW-0227">DNA damage</keyword>
<dbReference type="Gene3D" id="1.10.1670.10">
    <property type="entry name" value="Helix-hairpin-Helix base-excision DNA repair enzymes (C-terminal)"/>
    <property type="match status" value="1"/>
</dbReference>
<evidence type="ECO:0000313" key="15">
    <source>
        <dbReference type="Proteomes" id="UP000305067"/>
    </source>
</evidence>
<keyword evidence="15" id="KW-1185">Reference proteome</keyword>
<dbReference type="InterPro" id="IPR023170">
    <property type="entry name" value="HhH_base_excis_C"/>
</dbReference>
<evidence type="ECO:0000256" key="9">
    <source>
        <dbReference type="ARBA" id="ARBA00023268"/>
    </source>
</evidence>
<dbReference type="CDD" id="cd00056">
    <property type="entry name" value="ENDO3c"/>
    <property type="match status" value="1"/>
</dbReference>
<dbReference type="InterPro" id="IPR011257">
    <property type="entry name" value="DNA_glycosylase"/>
</dbReference>
<dbReference type="Gene3D" id="3.30.310.40">
    <property type="match status" value="1"/>
</dbReference>
<comment type="catalytic activity">
    <reaction evidence="11">
        <text>2'-deoxyribonucleotide-(2'-deoxyribose 5'-phosphate)-2'-deoxyribonucleotide-DNA = a 3'-end 2'-deoxyribonucleotide-(2,3-dehydro-2,3-deoxyribose 5'-phosphate)-DNA + a 5'-end 5'-phospho-2'-deoxyribonucleoside-DNA + H(+)</text>
        <dbReference type="Rhea" id="RHEA:66592"/>
        <dbReference type="Rhea" id="RHEA-COMP:13180"/>
        <dbReference type="Rhea" id="RHEA-COMP:16897"/>
        <dbReference type="Rhea" id="RHEA-COMP:17067"/>
        <dbReference type="ChEBI" id="CHEBI:15378"/>
        <dbReference type="ChEBI" id="CHEBI:136412"/>
        <dbReference type="ChEBI" id="CHEBI:157695"/>
        <dbReference type="ChEBI" id="CHEBI:167181"/>
        <dbReference type="EC" id="4.2.99.18"/>
    </reaction>
</comment>
<dbReference type="InterPro" id="IPR052054">
    <property type="entry name" value="Oxidative_DNA_repair_enzyme"/>
</dbReference>
<dbReference type="FunFam" id="1.10.1670.10:FF:000005">
    <property type="entry name" value="N-glycosylase/DNA lyase OGG1"/>
    <property type="match status" value="1"/>
</dbReference>
<keyword evidence="8" id="KW-0539">Nucleus</keyword>
<dbReference type="STRING" id="1884261.A0A5C3QZU6"/>
<accession>A0A5C3QZU6</accession>
<dbReference type="Pfam" id="PF07934">
    <property type="entry name" value="OGG_N"/>
    <property type="match status" value="1"/>
</dbReference>
<dbReference type="Proteomes" id="UP000305067">
    <property type="component" value="Unassembled WGS sequence"/>
</dbReference>
<keyword evidence="6" id="KW-0234">DNA repair</keyword>
<keyword evidence="10" id="KW-0326">Glycosidase</keyword>
<proteinExistence type="inferred from homology"/>
<evidence type="ECO:0000256" key="7">
    <source>
        <dbReference type="ARBA" id="ARBA00023239"/>
    </source>
</evidence>
<evidence type="ECO:0000256" key="4">
    <source>
        <dbReference type="ARBA" id="ARBA00022763"/>
    </source>
</evidence>
<evidence type="ECO:0000259" key="13">
    <source>
        <dbReference type="SMART" id="SM00478"/>
    </source>
</evidence>
<dbReference type="GO" id="GO:0006285">
    <property type="term" value="P:base-excision repair, AP site formation"/>
    <property type="evidence" value="ECO:0007669"/>
    <property type="project" value="TreeGrafter"/>
</dbReference>
<evidence type="ECO:0000256" key="6">
    <source>
        <dbReference type="ARBA" id="ARBA00023204"/>
    </source>
</evidence>
<dbReference type="EMBL" id="ML178814">
    <property type="protein sequence ID" value="TFL07553.1"/>
    <property type="molecule type" value="Genomic_DNA"/>
</dbReference>
<evidence type="ECO:0000256" key="1">
    <source>
        <dbReference type="ARBA" id="ARBA00004123"/>
    </source>
</evidence>
<dbReference type="GO" id="GO:0006289">
    <property type="term" value="P:nucleotide-excision repair"/>
    <property type="evidence" value="ECO:0007669"/>
    <property type="project" value="InterPro"/>
</dbReference>
<sequence>MPATTPSGFHALPVTILQLSLDTVLKSGQSFRWLSYPMNSSAGPDEPKYEHRFCLRDRVICLQQSSTALYYKTLFPVQTTLEQTASLESQTLPWIKDYFQLDVDLSQLYDQWATADPVFRRFRHRFPGVRILRQDPWENLISFICSSNNNISRITSMVNNLCAHYTPPLLSAGIPASSELQAYHPFSPPSALTGKEVPATLRSLGFGYRAGFIHRTAQILCDAHPAQDLTCEAGAVEPPERWLMTLREAETASAREELLKFVGVGRKVADCVLLMSLDKREVVPVDTHVHQIAVKHYGVRSTSKKTMTPKLYDEVNEKLAGIWGEYAGWAHTVLFTADLKSFSAHDLSAAALEASVPPESPKKRTRETADDGNGEQTTSSKRSKR</sequence>
<dbReference type="GO" id="GO:0003684">
    <property type="term" value="F:damaged DNA binding"/>
    <property type="evidence" value="ECO:0007669"/>
    <property type="project" value="InterPro"/>
</dbReference>
<dbReference type="Gene3D" id="1.10.340.30">
    <property type="entry name" value="Hypothetical protein, domain 2"/>
    <property type="match status" value="1"/>
</dbReference>
<dbReference type="PANTHER" id="PTHR10242">
    <property type="entry name" value="8-OXOGUANINE DNA GLYCOSYLASE"/>
    <property type="match status" value="1"/>
</dbReference>
<evidence type="ECO:0000256" key="11">
    <source>
        <dbReference type="ARBA" id="ARBA00044632"/>
    </source>
</evidence>
<evidence type="ECO:0000256" key="2">
    <source>
        <dbReference type="ARBA" id="ARBA00010679"/>
    </source>
</evidence>
<comment type="subcellular location">
    <subcellularLocation>
        <location evidence="1">Nucleus</location>
    </subcellularLocation>
</comment>
<keyword evidence="5" id="KW-0378">Hydrolase</keyword>
<dbReference type="EC" id="4.2.99.18" evidence="3"/>
<dbReference type="OrthoDB" id="238681at2759"/>
<keyword evidence="7" id="KW-0456">Lyase</keyword>
<evidence type="ECO:0000256" key="5">
    <source>
        <dbReference type="ARBA" id="ARBA00022801"/>
    </source>
</evidence>
<dbReference type="PANTHER" id="PTHR10242:SF2">
    <property type="entry name" value="N-GLYCOSYLASE_DNA LYASE"/>
    <property type="match status" value="1"/>
</dbReference>
<dbReference type="SUPFAM" id="SSF55945">
    <property type="entry name" value="TATA-box binding protein-like"/>
    <property type="match status" value="1"/>
</dbReference>
<evidence type="ECO:0000256" key="10">
    <source>
        <dbReference type="ARBA" id="ARBA00023295"/>
    </source>
</evidence>
<feature type="compositionally biased region" description="Polar residues" evidence="12">
    <location>
        <begin position="374"/>
        <end position="385"/>
    </location>
</feature>
<dbReference type="InterPro" id="IPR003265">
    <property type="entry name" value="HhH-GPD_domain"/>
</dbReference>
<name>A0A5C3QZU6_9AGAR</name>
<feature type="region of interest" description="Disordered" evidence="12">
    <location>
        <begin position="352"/>
        <end position="385"/>
    </location>
</feature>
<dbReference type="AlphaFoldDB" id="A0A5C3QZU6"/>
<feature type="domain" description="HhH-GPD" evidence="13">
    <location>
        <begin position="145"/>
        <end position="338"/>
    </location>
</feature>